<dbReference type="InterPro" id="IPR006073">
    <property type="entry name" value="GTP-bd"/>
</dbReference>
<feature type="region of interest" description="G3" evidence="9">
    <location>
        <begin position="58"/>
        <end position="61"/>
    </location>
</feature>
<dbReference type="STRING" id="862517.HMPREF9225_1026"/>
<dbReference type="PANTHER" id="PTHR42698">
    <property type="entry name" value="GTPASE ERA"/>
    <property type="match status" value="1"/>
</dbReference>
<keyword evidence="8" id="KW-1003">Cell membrane</keyword>
<dbReference type="InterPro" id="IPR005662">
    <property type="entry name" value="GTPase_Era-like"/>
</dbReference>
<evidence type="ECO:0000259" key="11">
    <source>
        <dbReference type="PROSITE" id="PS50823"/>
    </source>
</evidence>
<dbReference type="PANTHER" id="PTHR42698:SF1">
    <property type="entry name" value="GTPASE ERA, MITOCHONDRIAL"/>
    <property type="match status" value="1"/>
</dbReference>
<comment type="function">
    <text evidence="8">An essential GTPase that binds both GDP and GTP, with rapid nucleotide exchange. Plays a role in 16S rRNA processing and 30S ribosomal subunit biogenesis and possibly also in cell cycle regulation and energy metabolism.</text>
</comment>
<sequence length="293" mass="33715">MFKSGYVAVIGRPNVGKSTLLNRLIGMRILAVSDKAQTTRNKINLIYSDDDSQIIFLDTPGMQTPRNELGDYMLRESSSALEDVDLITYIVDTSKIIGKQDRAILEKLKKIKDKKVILLINKIDSIPKEDILRLIEMYSKEMDFLDVIPISAREGDGTEIYLDTVKKNLPEGPKYYTDEYVTDRPMKFIVAEIIREKALRFLQEEVPHGVAVEIEKMEELEDRTNIIATIYVERDNHKGIIIGKNGTMLQKIGTQARHDLMDLLMTKVDLRIWVKVDKNWRDNETRLKGHGYL</sequence>
<dbReference type="InterPro" id="IPR027417">
    <property type="entry name" value="P-loop_NTPase"/>
</dbReference>
<dbReference type="CDD" id="cd22534">
    <property type="entry name" value="KH-II_Era"/>
    <property type="match status" value="1"/>
</dbReference>
<feature type="region of interest" description="G2" evidence="9">
    <location>
        <begin position="37"/>
        <end position="41"/>
    </location>
</feature>
<dbReference type="NCBIfam" id="TIGR00436">
    <property type="entry name" value="era"/>
    <property type="match status" value="1"/>
</dbReference>
<dbReference type="Pfam" id="PF07650">
    <property type="entry name" value="KH_2"/>
    <property type="match status" value="1"/>
</dbReference>
<evidence type="ECO:0000256" key="8">
    <source>
        <dbReference type="HAMAP-Rule" id="MF_00367"/>
    </source>
</evidence>
<dbReference type="FunFam" id="3.40.50.300:FF:000094">
    <property type="entry name" value="GTPase Era"/>
    <property type="match status" value="1"/>
</dbReference>
<feature type="binding site" evidence="8">
    <location>
        <begin position="11"/>
        <end position="18"/>
    </location>
    <ligand>
        <name>GTP</name>
        <dbReference type="ChEBI" id="CHEBI:37565"/>
    </ligand>
</feature>
<dbReference type="EMBL" id="AEEH01000039">
    <property type="protein sequence ID" value="EFM25377.1"/>
    <property type="molecule type" value="Genomic_DNA"/>
</dbReference>
<organism evidence="13 14">
    <name type="scientific">Peptoniphilus duerdenii ATCC BAA-1640</name>
    <dbReference type="NCBI Taxonomy" id="862517"/>
    <lineage>
        <taxon>Bacteria</taxon>
        <taxon>Bacillati</taxon>
        <taxon>Bacillota</taxon>
        <taxon>Tissierellia</taxon>
        <taxon>Tissierellales</taxon>
        <taxon>Peptoniphilaceae</taxon>
        <taxon>Peptoniphilus</taxon>
    </lineage>
</organism>
<protein>
    <recommendedName>
        <fullName evidence="2 8">GTPase Era</fullName>
    </recommendedName>
</protein>
<dbReference type="Gene3D" id="3.30.300.20">
    <property type="match status" value="1"/>
</dbReference>
<dbReference type="FunFam" id="3.30.300.20:FF:000003">
    <property type="entry name" value="GTPase Era"/>
    <property type="match status" value="1"/>
</dbReference>
<dbReference type="InterPro" id="IPR005225">
    <property type="entry name" value="Small_GTP-bd"/>
</dbReference>
<dbReference type="PROSITE" id="PS50823">
    <property type="entry name" value="KH_TYPE_2"/>
    <property type="match status" value="1"/>
</dbReference>
<evidence type="ECO:0000256" key="2">
    <source>
        <dbReference type="ARBA" id="ARBA00020484"/>
    </source>
</evidence>
<comment type="caution">
    <text evidence="13">The sequence shown here is derived from an EMBL/GenBank/DDBJ whole genome shotgun (WGS) entry which is preliminary data.</text>
</comment>
<dbReference type="NCBIfam" id="TIGR00231">
    <property type="entry name" value="small_GTP"/>
    <property type="match status" value="1"/>
</dbReference>
<dbReference type="OrthoDB" id="9805918at2"/>
<evidence type="ECO:0000256" key="1">
    <source>
        <dbReference type="ARBA" id="ARBA00007921"/>
    </source>
</evidence>
<keyword evidence="4 8" id="KW-0547">Nucleotide-binding</keyword>
<dbReference type="InterPro" id="IPR009019">
    <property type="entry name" value="KH_sf_prok-type"/>
</dbReference>
<keyword evidence="8" id="KW-0699">rRNA-binding</keyword>
<dbReference type="GO" id="GO:0043024">
    <property type="term" value="F:ribosomal small subunit binding"/>
    <property type="evidence" value="ECO:0007669"/>
    <property type="project" value="TreeGrafter"/>
</dbReference>
<dbReference type="GO" id="GO:0000028">
    <property type="term" value="P:ribosomal small subunit assembly"/>
    <property type="evidence" value="ECO:0007669"/>
    <property type="project" value="TreeGrafter"/>
</dbReference>
<dbReference type="NCBIfam" id="NF000908">
    <property type="entry name" value="PRK00089.1"/>
    <property type="match status" value="1"/>
</dbReference>
<dbReference type="GO" id="GO:0005886">
    <property type="term" value="C:plasma membrane"/>
    <property type="evidence" value="ECO:0007669"/>
    <property type="project" value="UniProtKB-SubCell"/>
</dbReference>
<evidence type="ECO:0000256" key="4">
    <source>
        <dbReference type="ARBA" id="ARBA00022741"/>
    </source>
</evidence>
<dbReference type="InterPro" id="IPR004044">
    <property type="entry name" value="KH_dom_type_2"/>
</dbReference>
<feature type="region of interest" description="G4" evidence="9">
    <location>
        <begin position="121"/>
        <end position="124"/>
    </location>
</feature>
<feature type="binding site" evidence="8">
    <location>
        <begin position="58"/>
        <end position="62"/>
    </location>
    <ligand>
        <name>GTP</name>
        <dbReference type="ChEBI" id="CHEBI:37565"/>
    </ligand>
</feature>
<evidence type="ECO:0000256" key="6">
    <source>
        <dbReference type="ARBA" id="ARBA00023134"/>
    </source>
</evidence>
<comment type="subunit">
    <text evidence="8">Monomer.</text>
</comment>
<dbReference type="GO" id="GO:0070181">
    <property type="term" value="F:small ribosomal subunit rRNA binding"/>
    <property type="evidence" value="ECO:0007669"/>
    <property type="project" value="UniProtKB-UniRule"/>
</dbReference>
<dbReference type="GO" id="GO:0005525">
    <property type="term" value="F:GTP binding"/>
    <property type="evidence" value="ECO:0007669"/>
    <property type="project" value="UniProtKB-UniRule"/>
</dbReference>
<feature type="region of interest" description="G5" evidence="9">
    <location>
        <begin position="150"/>
        <end position="152"/>
    </location>
</feature>
<evidence type="ECO:0000256" key="7">
    <source>
        <dbReference type="ARBA" id="ARBA00023136"/>
    </source>
</evidence>
<keyword evidence="8" id="KW-0963">Cytoplasm</keyword>
<evidence type="ECO:0000256" key="3">
    <source>
        <dbReference type="ARBA" id="ARBA00022517"/>
    </source>
</evidence>
<keyword evidence="14" id="KW-1185">Reference proteome</keyword>
<dbReference type="InterPro" id="IPR030388">
    <property type="entry name" value="G_ERA_dom"/>
</dbReference>
<dbReference type="InterPro" id="IPR015946">
    <property type="entry name" value="KH_dom-like_a/b"/>
</dbReference>
<dbReference type="HAMAP" id="MF_00367">
    <property type="entry name" value="GTPase_Era"/>
    <property type="match status" value="1"/>
</dbReference>
<dbReference type="GO" id="GO:0005829">
    <property type="term" value="C:cytosol"/>
    <property type="evidence" value="ECO:0007669"/>
    <property type="project" value="TreeGrafter"/>
</dbReference>
<evidence type="ECO:0000313" key="14">
    <source>
        <dbReference type="Proteomes" id="UP000003280"/>
    </source>
</evidence>
<dbReference type="RefSeq" id="WP_008901840.1">
    <property type="nucleotide sequence ID" value="NZ_GL397071.1"/>
</dbReference>
<dbReference type="SUPFAM" id="SSF54814">
    <property type="entry name" value="Prokaryotic type KH domain (KH-domain type II)"/>
    <property type="match status" value="1"/>
</dbReference>
<gene>
    <name evidence="8 13" type="primary">era</name>
    <name evidence="13" type="ORF">HMPREF9225_1026</name>
</gene>
<keyword evidence="5 8" id="KW-0694">RNA-binding</keyword>
<dbReference type="CDD" id="cd04163">
    <property type="entry name" value="Era"/>
    <property type="match status" value="1"/>
</dbReference>
<name>E0NLI7_9FIRM</name>
<evidence type="ECO:0000256" key="10">
    <source>
        <dbReference type="RuleBase" id="RU003761"/>
    </source>
</evidence>
<dbReference type="PRINTS" id="PR00326">
    <property type="entry name" value="GTP1OBG"/>
</dbReference>
<evidence type="ECO:0000259" key="12">
    <source>
        <dbReference type="PROSITE" id="PS51713"/>
    </source>
</evidence>
<proteinExistence type="inferred from homology"/>
<dbReference type="GO" id="GO:0003924">
    <property type="term" value="F:GTPase activity"/>
    <property type="evidence" value="ECO:0007669"/>
    <property type="project" value="UniProtKB-UniRule"/>
</dbReference>
<dbReference type="Proteomes" id="UP000003280">
    <property type="component" value="Unassembled WGS sequence"/>
</dbReference>
<dbReference type="HOGENOM" id="CLU_038009_1_0_9"/>
<dbReference type="Pfam" id="PF01926">
    <property type="entry name" value="MMR_HSR1"/>
    <property type="match status" value="1"/>
</dbReference>
<feature type="domain" description="KH type-2" evidence="11">
    <location>
        <begin position="202"/>
        <end position="278"/>
    </location>
</feature>
<dbReference type="PROSITE" id="PS51713">
    <property type="entry name" value="G_ERA"/>
    <property type="match status" value="1"/>
</dbReference>
<comment type="similarity">
    <text evidence="1 8 9 10">Belongs to the TRAFAC class TrmE-Era-EngA-EngB-Septin-like GTPase superfamily. Era GTPase family.</text>
</comment>
<feature type="region of interest" description="G1" evidence="9">
    <location>
        <begin position="11"/>
        <end position="18"/>
    </location>
</feature>
<dbReference type="eggNOG" id="COG1159">
    <property type="taxonomic scope" value="Bacteria"/>
</dbReference>
<accession>E0NLI7</accession>
<feature type="binding site" evidence="8">
    <location>
        <begin position="121"/>
        <end position="124"/>
    </location>
    <ligand>
        <name>GTP</name>
        <dbReference type="ChEBI" id="CHEBI:37565"/>
    </ligand>
</feature>
<keyword evidence="7 8" id="KW-0472">Membrane</keyword>
<dbReference type="SUPFAM" id="SSF52540">
    <property type="entry name" value="P-loop containing nucleoside triphosphate hydrolases"/>
    <property type="match status" value="1"/>
</dbReference>
<evidence type="ECO:0000256" key="5">
    <source>
        <dbReference type="ARBA" id="ARBA00022884"/>
    </source>
</evidence>
<reference evidence="13 14" key="1">
    <citation type="submission" date="2010-07" db="EMBL/GenBank/DDBJ databases">
        <authorList>
            <person name="Muzny D."/>
            <person name="Qin X."/>
            <person name="Deng J."/>
            <person name="Jiang H."/>
            <person name="Liu Y."/>
            <person name="Qu J."/>
            <person name="Song X.-Z."/>
            <person name="Zhang L."/>
            <person name="Thornton R."/>
            <person name="Coyle M."/>
            <person name="Francisco L."/>
            <person name="Jackson L."/>
            <person name="Javaid M."/>
            <person name="Korchina V."/>
            <person name="Kovar C."/>
            <person name="Mata R."/>
            <person name="Mathew T."/>
            <person name="Ngo R."/>
            <person name="Nguyen L."/>
            <person name="Nguyen N."/>
            <person name="Okwuonu G."/>
            <person name="Ongeri F."/>
            <person name="Pham C."/>
            <person name="Simmons D."/>
            <person name="Wilczek-Boney K."/>
            <person name="Hale W."/>
            <person name="Jakkamsetti A."/>
            <person name="Pham P."/>
            <person name="Ruth R."/>
            <person name="San Lucas F."/>
            <person name="Warren J."/>
            <person name="Zhang J."/>
            <person name="Zhao Z."/>
            <person name="Zhou C."/>
            <person name="Zhu D."/>
            <person name="Lee S."/>
            <person name="Bess C."/>
            <person name="Blankenburg K."/>
            <person name="Forbes L."/>
            <person name="Fu Q."/>
            <person name="Gubbala S."/>
            <person name="Hirani K."/>
            <person name="Jayaseelan J.C."/>
            <person name="Lara F."/>
            <person name="Munidasa M."/>
            <person name="Palculict T."/>
            <person name="Patil S."/>
            <person name="Pu L.-L."/>
            <person name="Saada N."/>
            <person name="Tang L."/>
            <person name="Weissenberger G."/>
            <person name="Zhu Y."/>
            <person name="Hemphill L."/>
            <person name="Shang Y."/>
            <person name="Youmans B."/>
            <person name="Ayvaz T."/>
            <person name="Ross M."/>
            <person name="Santibanez J."/>
            <person name="Aqrawi P."/>
            <person name="Gross S."/>
            <person name="Joshi V."/>
            <person name="Fowler G."/>
            <person name="Nazareth L."/>
            <person name="Reid J."/>
            <person name="Worley K."/>
            <person name="Petrosino J."/>
            <person name="Highlander S."/>
            <person name="Gibbs R."/>
        </authorList>
    </citation>
    <scope>NUCLEOTIDE SEQUENCE [LARGE SCALE GENOMIC DNA]</scope>
    <source>
        <strain evidence="13 14">ATCC BAA-1640</strain>
    </source>
</reference>
<comment type="subcellular location">
    <subcellularLocation>
        <location evidence="8">Cytoplasm</location>
    </subcellularLocation>
    <subcellularLocation>
        <location evidence="8">Cell membrane</location>
        <topology evidence="8">Peripheral membrane protein</topology>
    </subcellularLocation>
</comment>
<dbReference type="AlphaFoldDB" id="E0NLI7"/>
<feature type="domain" description="Era-type G" evidence="12">
    <location>
        <begin position="3"/>
        <end position="171"/>
    </location>
</feature>
<keyword evidence="6 8" id="KW-0342">GTP-binding</keyword>
<evidence type="ECO:0000256" key="9">
    <source>
        <dbReference type="PROSITE-ProRule" id="PRU01050"/>
    </source>
</evidence>
<evidence type="ECO:0000313" key="13">
    <source>
        <dbReference type="EMBL" id="EFM25377.1"/>
    </source>
</evidence>
<dbReference type="Gene3D" id="3.40.50.300">
    <property type="entry name" value="P-loop containing nucleotide triphosphate hydrolases"/>
    <property type="match status" value="1"/>
</dbReference>
<keyword evidence="3 8" id="KW-0690">Ribosome biogenesis</keyword>